<evidence type="ECO:0000256" key="6">
    <source>
        <dbReference type="SAM" id="MobiDB-lite"/>
    </source>
</evidence>
<keyword evidence="2 5" id="KW-0812">Transmembrane</keyword>
<protein>
    <submittedName>
        <fullName evidence="8">Putative aquaporin SIP2-1</fullName>
    </submittedName>
</protein>
<keyword evidence="4 7" id="KW-0472">Membrane</keyword>
<evidence type="ECO:0000256" key="2">
    <source>
        <dbReference type="ARBA" id="ARBA00022692"/>
    </source>
</evidence>
<evidence type="ECO:0000256" key="1">
    <source>
        <dbReference type="ARBA" id="ARBA00004141"/>
    </source>
</evidence>
<dbReference type="SUPFAM" id="SSF81338">
    <property type="entry name" value="Aquaporin-like"/>
    <property type="match status" value="1"/>
</dbReference>
<feature type="region of interest" description="Disordered" evidence="6">
    <location>
        <begin position="1"/>
        <end position="32"/>
    </location>
</feature>
<reference evidence="8 9" key="1">
    <citation type="journal article" date="2017" name="Nature">
        <title>The Apostasia genome and the evolution of orchids.</title>
        <authorList>
            <person name="Zhang G.Q."/>
            <person name="Liu K.W."/>
            <person name="Li Z."/>
            <person name="Lohaus R."/>
            <person name="Hsiao Y.Y."/>
            <person name="Niu S.C."/>
            <person name="Wang J.Y."/>
            <person name="Lin Y.C."/>
            <person name="Xu Q."/>
            <person name="Chen L.J."/>
            <person name="Yoshida K."/>
            <person name="Fujiwara S."/>
            <person name="Wang Z.W."/>
            <person name="Zhang Y.Q."/>
            <person name="Mitsuda N."/>
            <person name="Wang M."/>
            <person name="Liu G.H."/>
            <person name="Pecoraro L."/>
            <person name="Huang H.X."/>
            <person name="Xiao X.J."/>
            <person name="Lin M."/>
            <person name="Wu X.Y."/>
            <person name="Wu W.L."/>
            <person name="Chen Y.Y."/>
            <person name="Chang S.B."/>
            <person name="Sakamoto S."/>
            <person name="Ohme-Takagi M."/>
            <person name="Yagi M."/>
            <person name="Zeng S.J."/>
            <person name="Shen C.Y."/>
            <person name="Yeh C.M."/>
            <person name="Luo Y.B."/>
            <person name="Tsai W.C."/>
            <person name="Van de Peer Y."/>
            <person name="Liu Z.J."/>
        </authorList>
    </citation>
    <scope>NUCLEOTIDE SEQUENCE [LARGE SCALE GENOMIC DNA]</scope>
    <source>
        <strain evidence="9">cv. Shenzhen</strain>
        <tissue evidence="8">Stem</tissue>
    </source>
</reference>
<gene>
    <name evidence="8" type="primary">SIP2-1</name>
    <name evidence="8" type="ORF">AXF42_Ash003999</name>
</gene>
<dbReference type="InterPro" id="IPR023271">
    <property type="entry name" value="Aquaporin-like"/>
</dbReference>
<feature type="transmembrane region" description="Helical" evidence="7">
    <location>
        <begin position="162"/>
        <end position="180"/>
    </location>
</feature>
<keyword evidence="3 7" id="KW-1133">Transmembrane helix</keyword>
<feature type="transmembrane region" description="Helical" evidence="7">
    <location>
        <begin position="106"/>
        <end position="125"/>
    </location>
</feature>
<comment type="subcellular location">
    <subcellularLocation>
        <location evidence="1">Membrane</location>
        <topology evidence="1">Multi-pass membrane protein</topology>
    </subcellularLocation>
</comment>
<name>A0A2I0AIJ5_9ASPA</name>
<dbReference type="Gene3D" id="1.20.1080.10">
    <property type="entry name" value="Glycerol uptake facilitator protein"/>
    <property type="match status" value="1"/>
</dbReference>
<feature type="transmembrane region" description="Helical" evidence="7">
    <location>
        <begin position="42"/>
        <end position="62"/>
    </location>
</feature>
<evidence type="ECO:0000256" key="5">
    <source>
        <dbReference type="RuleBase" id="RU000477"/>
    </source>
</evidence>
<feature type="transmembrane region" description="Helical" evidence="7">
    <location>
        <begin position="237"/>
        <end position="257"/>
    </location>
</feature>
<dbReference type="Pfam" id="PF00230">
    <property type="entry name" value="MIP"/>
    <property type="match status" value="1"/>
</dbReference>
<feature type="transmembrane region" description="Helical" evidence="7">
    <location>
        <begin position="74"/>
        <end position="94"/>
    </location>
</feature>
<dbReference type="Proteomes" id="UP000236161">
    <property type="component" value="Unassembled WGS sequence"/>
</dbReference>
<evidence type="ECO:0000313" key="8">
    <source>
        <dbReference type="EMBL" id="PKA55360.1"/>
    </source>
</evidence>
<dbReference type="AlphaFoldDB" id="A0A2I0AIJ5"/>
<dbReference type="EMBL" id="KZ451980">
    <property type="protein sequence ID" value="PKA55360.1"/>
    <property type="molecule type" value="Genomic_DNA"/>
</dbReference>
<dbReference type="InterPro" id="IPR044226">
    <property type="entry name" value="SIP2-1-like"/>
</dbReference>
<dbReference type="PANTHER" id="PTHR47720:SF1">
    <property type="entry name" value="AQUAPORIN SIP2-1-RELATED"/>
    <property type="match status" value="1"/>
</dbReference>
<evidence type="ECO:0000313" key="9">
    <source>
        <dbReference type="Proteomes" id="UP000236161"/>
    </source>
</evidence>
<dbReference type="GO" id="GO:0015267">
    <property type="term" value="F:channel activity"/>
    <property type="evidence" value="ECO:0007669"/>
    <property type="project" value="InterPro"/>
</dbReference>
<feature type="transmembrane region" description="Helical" evidence="7">
    <location>
        <begin position="200"/>
        <end position="225"/>
    </location>
</feature>
<evidence type="ECO:0000256" key="7">
    <source>
        <dbReference type="SAM" id="Phobius"/>
    </source>
</evidence>
<keyword evidence="5" id="KW-0813">Transport</keyword>
<evidence type="ECO:0000256" key="3">
    <source>
        <dbReference type="ARBA" id="ARBA00022989"/>
    </source>
</evidence>
<proteinExistence type="inferred from homology"/>
<keyword evidence="9" id="KW-1185">Reference proteome</keyword>
<dbReference type="STRING" id="1088818.A0A2I0AIJ5"/>
<dbReference type="PANTHER" id="PTHR47720">
    <property type="entry name" value="AQUAPORIN SIP2-1-RELATED"/>
    <property type="match status" value="1"/>
</dbReference>
<accession>A0A2I0AIJ5</accession>
<sequence>MPPLAKEATNRNRWRRWQEEGDDEENGREGQPTDHMMSRLRLIASDFFVSLLWVWSGSLLRYWAFRLLGPGNQFGVLLIKGLLAVPYLVFFAVLGRATRGGSYNPLIVLCYAISGNFAGFLFTVLARIPAQVYGSIVGVWLTSSTFPGLSHGPTLDVDIHQGAFIEGSLTFMIVIIVISLKRKNPRNSAKRMWISSISKVILHFLGSDATGGVMNPATAFGWAYAQGNHITKEHICVYWLAPIEATLLGVWACSLFTRRKRFKAHHWKLLADVTCTRSNFLVA</sequence>
<evidence type="ECO:0000256" key="4">
    <source>
        <dbReference type="ARBA" id="ARBA00023136"/>
    </source>
</evidence>
<dbReference type="OrthoDB" id="1580043at2759"/>
<dbReference type="PRINTS" id="PR00783">
    <property type="entry name" value="MINTRINSICP"/>
</dbReference>
<dbReference type="GO" id="GO:0016020">
    <property type="term" value="C:membrane"/>
    <property type="evidence" value="ECO:0007669"/>
    <property type="project" value="UniProtKB-SubCell"/>
</dbReference>
<comment type="similarity">
    <text evidence="5">Belongs to the MIP/aquaporin (TC 1.A.8) family.</text>
</comment>
<organism evidence="8 9">
    <name type="scientific">Apostasia shenzhenica</name>
    <dbReference type="NCBI Taxonomy" id="1088818"/>
    <lineage>
        <taxon>Eukaryota</taxon>
        <taxon>Viridiplantae</taxon>
        <taxon>Streptophyta</taxon>
        <taxon>Embryophyta</taxon>
        <taxon>Tracheophyta</taxon>
        <taxon>Spermatophyta</taxon>
        <taxon>Magnoliopsida</taxon>
        <taxon>Liliopsida</taxon>
        <taxon>Asparagales</taxon>
        <taxon>Orchidaceae</taxon>
        <taxon>Apostasioideae</taxon>
        <taxon>Apostasia</taxon>
    </lineage>
</organism>
<dbReference type="InterPro" id="IPR000425">
    <property type="entry name" value="MIP"/>
</dbReference>